<feature type="domain" description="DUF38" evidence="1">
    <location>
        <begin position="199"/>
        <end position="313"/>
    </location>
</feature>
<dbReference type="OrthoDB" id="5880599at2759"/>
<dbReference type="AlphaFoldDB" id="G0PK68"/>
<gene>
    <name evidence="2" type="ORF">CAEBREN_28786</name>
</gene>
<dbReference type="InParanoid" id="G0PK68"/>
<dbReference type="PANTHER" id="PTHR23014:SF1">
    <property type="entry name" value="DUF38 DOMAIN-CONTAINING PROTEIN-RELATED"/>
    <property type="match status" value="1"/>
</dbReference>
<evidence type="ECO:0000259" key="1">
    <source>
        <dbReference type="Pfam" id="PF01827"/>
    </source>
</evidence>
<proteinExistence type="predicted"/>
<dbReference type="Pfam" id="PF10318">
    <property type="entry name" value="7TM_GPCR_Srh"/>
    <property type="match status" value="1"/>
</dbReference>
<dbReference type="HOGENOM" id="CLU_872178_0_0_1"/>
<sequence length="319" mass="37573">MPESLEEYYSNSYSLCNLEYSFLASWQGLAYPSHVIKSIAIPIEVLTVYIIITKTPIHMKSLSIPLLVCLICQILRKTCCDLRNYVDDVQLRTHMTSIRITVHSEAIYLHLEFDDEENKKYQVGYQKNRDGCCVRRYDPEKTSTKMIRNANFLTIFREDLRVILNQQASLLRKFDLTFEHYNFENQNNRIGSMELISAKIIDSLDKILRSRRIKFQVEEFEIEIMDQTRIPSILSHIDSRKLKKITLASAELRAREPLKIEELEDLDQWKNAKVLEIYQFKVTKPIKSFLRFEEVNIVLETISEVDLLFLRQVSDSNNM</sequence>
<dbReference type="PANTHER" id="PTHR23014">
    <property type="entry name" value="F-BOX A PROTEIN"/>
    <property type="match status" value="1"/>
</dbReference>
<name>G0PK68_CAEBE</name>
<keyword evidence="3" id="KW-1185">Reference proteome</keyword>
<dbReference type="InterPro" id="IPR019422">
    <property type="entry name" value="7TM_GPCR_serpentine_rcpt_Srh"/>
</dbReference>
<dbReference type="EMBL" id="GL380815">
    <property type="protein sequence ID" value="EGT31800.1"/>
    <property type="molecule type" value="Genomic_DNA"/>
</dbReference>
<dbReference type="Pfam" id="PF01827">
    <property type="entry name" value="FTH"/>
    <property type="match status" value="1"/>
</dbReference>
<dbReference type="Proteomes" id="UP000008068">
    <property type="component" value="Unassembled WGS sequence"/>
</dbReference>
<accession>G0PK68</accession>
<evidence type="ECO:0000313" key="3">
    <source>
        <dbReference type="Proteomes" id="UP000008068"/>
    </source>
</evidence>
<organism evidence="3">
    <name type="scientific">Caenorhabditis brenneri</name>
    <name type="common">Nematode worm</name>
    <dbReference type="NCBI Taxonomy" id="135651"/>
    <lineage>
        <taxon>Eukaryota</taxon>
        <taxon>Metazoa</taxon>
        <taxon>Ecdysozoa</taxon>
        <taxon>Nematoda</taxon>
        <taxon>Chromadorea</taxon>
        <taxon>Rhabditida</taxon>
        <taxon>Rhabditina</taxon>
        <taxon>Rhabditomorpha</taxon>
        <taxon>Rhabditoidea</taxon>
        <taxon>Rhabditidae</taxon>
        <taxon>Peloderinae</taxon>
        <taxon>Caenorhabditis</taxon>
    </lineage>
</organism>
<protein>
    <recommendedName>
        <fullName evidence="1">DUF38 domain-containing protein</fullName>
    </recommendedName>
</protein>
<dbReference type="InterPro" id="IPR002900">
    <property type="entry name" value="DUF38/FTH_CAE_spp"/>
</dbReference>
<evidence type="ECO:0000313" key="2">
    <source>
        <dbReference type="EMBL" id="EGT31800.1"/>
    </source>
</evidence>
<reference evidence="3" key="1">
    <citation type="submission" date="2011-07" db="EMBL/GenBank/DDBJ databases">
        <authorList>
            <consortium name="Caenorhabditis brenneri Sequencing and Analysis Consortium"/>
            <person name="Wilson R.K."/>
        </authorList>
    </citation>
    <scope>NUCLEOTIDE SEQUENCE [LARGE SCALE GENOMIC DNA]</scope>
    <source>
        <strain evidence="3">PB2801</strain>
    </source>
</reference>